<name>A0ABD1BPU1_CARAN</name>
<dbReference type="Proteomes" id="UP001558713">
    <property type="component" value="Unassembled WGS sequence"/>
</dbReference>
<evidence type="ECO:0000313" key="2">
    <source>
        <dbReference type="EMBL" id="KAL1219168.1"/>
    </source>
</evidence>
<dbReference type="PANTHER" id="PTHR12203">
    <property type="entry name" value="KDEL LYS-ASP-GLU-LEU CONTAINING - RELATED"/>
    <property type="match status" value="1"/>
</dbReference>
<sequence length="106" mass="12105">MTLLIKPEYYDFFARSMVPLEHYWPIKSHENCGDLKFAVEWGNNNTEKAQAIGRQGSEYMMKSLEMKYVLQGYGKLMKLDVTVSENAIEVCSETMACPITDGGLIR</sequence>
<keyword evidence="3" id="KW-1185">Reference proteome</keyword>
<dbReference type="InterPro" id="IPR051091">
    <property type="entry name" value="O-Glucosyltr/Glycosyltrsf_90"/>
</dbReference>
<organism evidence="2 3">
    <name type="scientific">Cardamine amara subsp. amara</name>
    <dbReference type="NCBI Taxonomy" id="228776"/>
    <lineage>
        <taxon>Eukaryota</taxon>
        <taxon>Viridiplantae</taxon>
        <taxon>Streptophyta</taxon>
        <taxon>Embryophyta</taxon>
        <taxon>Tracheophyta</taxon>
        <taxon>Spermatophyta</taxon>
        <taxon>Magnoliopsida</taxon>
        <taxon>eudicotyledons</taxon>
        <taxon>Gunneridae</taxon>
        <taxon>Pentapetalae</taxon>
        <taxon>rosids</taxon>
        <taxon>malvids</taxon>
        <taxon>Brassicales</taxon>
        <taxon>Brassicaceae</taxon>
        <taxon>Cardamineae</taxon>
        <taxon>Cardamine</taxon>
    </lineage>
</organism>
<dbReference type="EMBL" id="JBANAX010000187">
    <property type="protein sequence ID" value="KAL1219168.1"/>
    <property type="molecule type" value="Genomic_DNA"/>
</dbReference>
<dbReference type="Pfam" id="PF05686">
    <property type="entry name" value="Glyco_transf_90"/>
    <property type="match status" value="1"/>
</dbReference>
<gene>
    <name evidence="2" type="ORF">V5N11_000553</name>
</gene>
<dbReference type="PANTHER" id="PTHR12203:SF120">
    <property type="entry name" value="GLYCOSYLTRANSFERASE"/>
    <property type="match status" value="1"/>
</dbReference>
<accession>A0ABD1BPU1</accession>
<dbReference type="InterPro" id="IPR006598">
    <property type="entry name" value="CAP10"/>
</dbReference>
<evidence type="ECO:0000313" key="3">
    <source>
        <dbReference type="Proteomes" id="UP001558713"/>
    </source>
</evidence>
<proteinExistence type="predicted"/>
<dbReference type="AlphaFoldDB" id="A0ABD1BPU1"/>
<dbReference type="SMART" id="SM00672">
    <property type="entry name" value="CAP10"/>
    <property type="match status" value="1"/>
</dbReference>
<comment type="caution">
    <text evidence="2">The sequence shown here is derived from an EMBL/GenBank/DDBJ whole genome shotgun (WGS) entry which is preliminary data.</text>
</comment>
<feature type="domain" description="Glycosyl transferase CAP10" evidence="1">
    <location>
        <begin position="1"/>
        <end position="80"/>
    </location>
</feature>
<protein>
    <recommendedName>
        <fullName evidence="1">Glycosyl transferase CAP10 domain-containing protein</fullName>
    </recommendedName>
</protein>
<evidence type="ECO:0000259" key="1">
    <source>
        <dbReference type="SMART" id="SM00672"/>
    </source>
</evidence>
<reference evidence="2 3" key="1">
    <citation type="submission" date="2024-04" db="EMBL/GenBank/DDBJ databases">
        <title>Genome assembly C_amara_ONT_v2.</title>
        <authorList>
            <person name="Yant L."/>
            <person name="Moore C."/>
            <person name="Slenker M."/>
        </authorList>
    </citation>
    <scope>NUCLEOTIDE SEQUENCE [LARGE SCALE GENOMIC DNA]</scope>
    <source>
        <tissue evidence="2">Leaf</tissue>
    </source>
</reference>